<sequence>MVVLILCRITLPESFYRAEMPSKKKSDPEPPKSKKDEASSSTQNPTPLKVVVHKSWVEIVEDNPQLEEAFKTWLQFQQALSNPRQVQVLPSNILMSTPSSSQTLNTMPSASKSMVPYVPKQTSNFVSTNVSQYVRKIDYQNLIQIEPEWFTNNHLIVAQKILPSGFNFIPSSNQKSENFPMEARICQKQ</sequence>
<keyword evidence="3" id="KW-1185">Reference proteome</keyword>
<gene>
    <name evidence="2" type="ORF">ACH5RR_011994</name>
</gene>
<feature type="region of interest" description="Disordered" evidence="1">
    <location>
        <begin position="19"/>
        <end position="45"/>
    </location>
</feature>
<reference evidence="2 3" key="1">
    <citation type="submission" date="2024-11" db="EMBL/GenBank/DDBJ databases">
        <title>A near-complete genome assembly of Cinchona calisaya.</title>
        <authorList>
            <person name="Lian D.C."/>
            <person name="Zhao X.W."/>
            <person name="Wei L."/>
        </authorList>
    </citation>
    <scope>NUCLEOTIDE SEQUENCE [LARGE SCALE GENOMIC DNA]</scope>
    <source>
        <tissue evidence="2">Nenye</tissue>
    </source>
</reference>
<proteinExistence type="predicted"/>
<protein>
    <submittedName>
        <fullName evidence="2">Uncharacterized protein</fullName>
    </submittedName>
</protein>
<feature type="compositionally biased region" description="Basic and acidic residues" evidence="1">
    <location>
        <begin position="20"/>
        <end position="38"/>
    </location>
</feature>
<evidence type="ECO:0000313" key="3">
    <source>
        <dbReference type="Proteomes" id="UP001630127"/>
    </source>
</evidence>
<dbReference type="AlphaFoldDB" id="A0ABD3A714"/>
<organism evidence="2 3">
    <name type="scientific">Cinchona calisaya</name>
    <dbReference type="NCBI Taxonomy" id="153742"/>
    <lineage>
        <taxon>Eukaryota</taxon>
        <taxon>Viridiplantae</taxon>
        <taxon>Streptophyta</taxon>
        <taxon>Embryophyta</taxon>
        <taxon>Tracheophyta</taxon>
        <taxon>Spermatophyta</taxon>
        <taxon>Magnoliopsida</taxon>
        <taxon>eudicotyledons</taxon>
        <taxon>Gunneridae</taxon>
        <taxon>Pentapetalae</taxon>
        <taxon>asterids</taxon>
        <taxon>lamiids</taxon>
        <taxon>Gentianales</taxon>
        <taxon>Rubiaceae</taxon>
        <taxon>Cinchonoideae</taxon>
        <taxon>Cinchoneae</taxon>
        <taxon>Cinchona</taxon>
    </lineage>
</organism>
<accession>A0ABD3A714</accession>
<dbReference type="EMBL" id="JBJUIK010000005">
    <property type="protein sequence ID" value="KAL3527338.1"/>
    <property type="molecule type" value="Genomic_DNA"/>
</dbReference>
<evidence type="ECO:0000256" key="1">
    <source>
        <dbReference type="SAM" id="MobiDB-lite"/>
    </source>
</evidence>
<evidence type="ECO:0000313" key="2">
    <source>
        <dbReference type="EMBL" id="KAL3527338.1"/>
    </source>
</evidence>
<dbReference type="Proteomes" id="UP001630127">
    <property type="component" value="Unassembled WGS sequence"/>
</dbReference>
<comment type="caution">
    <text evidence="2">The sequence shown here is derived from an EMBL/GenBank/DDBJ whole genome shotgun (WGS) entry which is preliminary data.</text>
</comment>
<name>A0ABD3A714_9GENT</name>